<dbReference type="Proteomes" id="UP001221302">
    <property type="component" value="Unassembled WGS sequence"/>
</dbReference>
<dbReference type="Pfam" id="PF07969">
    <property type="entry name" value="Amidohydro_3"/>
    <property type="match status" value="1"/>
</dbReference>
<evidence type="ECO:0000313" key="2">
    <source>
        <dbReference type="EMBL" id="MDF1611662.1"/>
    </source>
</evidence>
<dbReference type="InterPro" id="IPR033932">
    <property type="entry name" value="YtcJ-like"/>
</dbReference>
<dbReference type="Gene3D" id="3.20.20.140">
    <property type="entry name" value="Metal-dependent hydrolases"/>
    <property type="match status" value="1"/>
</dbReference>
<dbReference type="SUPFAM" id="SSF51556">
    <property type="entry name" value="Metallo-dependent hydrolases"/>
    <property type="match status" value="1"/>
</dbReference>
<dbReference type="Gene3D" id="2.30.40.10">
    <property type="entry name" value="Urease, subunit C, domain 1"/>
    <property type="match status" value="1"/>
</dbReference>
<name>A0AAE3P0W6_9BACT</name>
<dbReference type="InterPro" id="IPR032466">
    <property type="entry name" value="Metal_Hydrolase"/>
</dbReference>
<dbReference type="EMBL" id="JARGDL010000005">
    <property type="protein sequence ID" value="MDF1611662.1"/>
    <property type="molecule type" value="Genomic_DNA"/>
</dbReference>
<dbReference type="SUPFAM" id="SSF51338">
    <property type="entry name" value="Composite domain of metallo-dependent hydrolases"/>
    <property type="match status" value="1"/>
</dbReference>
<accession>A0AAE3P0W6</accession>
<feature type="domain" description="Amidohydrolase 3" evidence="1">
    <location>
        <begin position="96"/>
        <end position="588"/>
    </location>
</feature>
<dbReference type="RefSeq" id="WP_321535429.1">
    <property type="nucleotide sequence ID" value="NZ_JARGDL010000005.1"/>
</dbReference>
<dbReference type="PANTHER" id="PTHR22642:SF2">
    <property type="entry name" value="PROTEIN LONG AFTER FAR-RED 3"/>
    <property type="match status" value="1"/>
</dbReference>
<reference evidence="2" key="1">
    <citation type="submission" date="2023-03" db="EMBL/GenBank/DDBJ databases">
        <title>Stygiobacter electus gen. nov., sp. nov., facultatively anaerobic thermotolerant bacterium of the class Ignavibacteria from a well of Yessentuki mineral water deposit.</title>
        <authorList>
            <person name="Podosokorskaya O.A."/>
            <person name="Elcheninov A.G."/>
            <person name="Petrova N.F."/>
            <person name="Zavarzina D.G."/>
            <person name="Kublanov I.V."/>
            <person name="Merkel A.Y."/>
        </authorList>
    </citation>
    <scope>NUCLEOTIDE SEQUENCE</scope>
    <source>
        <strain evidence="2">09-Me</strain>
    </source>
</reference>
<evidence type="ECO:0000313" key="3">
    <source>
        <dbReference type="Proteomes" id="UP001221302"/>
    </source>
</evidence>
<dbReference type="Gene3D" id="3.10.310.70">
    <property type="match status" value="1"/>
</dbReference>
<sequence>MNRIVSNSHFKFSSDIIMPKRIFKDLLFLMIITFFFNGCGKIPMEHKADLVLRNGTIATFEDSLPIAQALAIKDGKIIFVGSNQDVGKYISSTTNIIDLNGKFVMPGFNDSHAHFLGLGESLLNIDLRNAKNWNEVISIVQEAAKNSKPGEWIIGRGWHQEKFSPAPNPNVNGYPIHDELSKVTPNNPVMLSHASGHAIFANEYAMKLAGISKQTKNPEGGTIVKDNNGNPIGVFEENAENLIRKFYDEYLSKRTEEEKLNHYKKVIKLAGDECLKKGITSCSDAGQTFDVIDILKKYADENLLPVRLNVMIGDSYENMKTNLNKYKLIGYGNNFLTVRSIKQYIDGALGSRGAWLLNPYNDLPKSTGSNVTPINELKKIAELAIQKDFQMRIHAIGDKGNREVLNLYEDIFNQYPNKKDLRWCIEHAQHLSNEDIPRFAKLGVIAAMQSVHCTSDMNFVPIRLGNQRAEEGAYVWRKLIDSGAIICNGTDAPVEDINPIECFYSAVTRKNKEGKTFYPLQKMTRLEALKSYTINSAYASFEEKIKGTIKKDKLADVIVLSNNLLTCDEEKIPDTKVLYTILNGKIVYEAK</sequence>
<protein>
    <submittedName>
        <fullName evidence="2">Amidohydrolase</fullName>
    </submittedName>
</protein>
<dbReference type="InterPro" id="IPR013108">
    <property type="entry name" value="Amidohydro_3"/>
</dbReference>
<gene>
    <name evidence="2" type="ORF">P0M35_05845</name>
</gene>
<dbReference type="PANTHER" id="PTHR22642">
    <property type="entry name" value="IMIDAZOLONEPROPIONASE"/>
    <property type="match status" value="1"/>
</dbReference>
<dbReference type="AlphaFoldDB" id="A0AAE3P0W6"/>
<dbReference type="InterPro" id="IPR011059">
    <property type="entry name" value="Metal-dep_hydrolase_composite"/>
</dbReference>
<comment type="caution">
    <text evidence="2">The sequence shown here is derived from an EMBL/GenBank/DDBJ whole genome shotgun (WGS) entry which is preliminary data.</text>
</comment>
<organism evidence="2 3">
    <name type="scientific">Stygiobacter electus</name>
    <dbReference type="NCBI Taxonomy" id="3032292"/>
    <lineage>
        <taxon>Bacteria</taxon>
        <taxon>Pseudomonadati</taxon>
        <taxon>Ignavibacteriota</taxon>
        <taxon>Ignavibacteria</taxon>
        <taxon>Ignavibacteriales</taxon>
        <taxon>Melioribacteraceae</taxon>
        <taxon>Stygiobacter</taxon>
    </lineage>
</organism>
<keyword evidence="3" id="KW-1185">Reference proteome</keyword>
<dbReference type="CDD" id="cd01300">
    <property type="entry name" value="YtcJ_like"/>
    <property type="match status" value="1"/>
</dbReference>
<proteinExistence type="predicted"/>
<dbReference type="GO" id="GO:0016810">
    <property type="term" value="F:hydrolase activity, acting on carbon-nitrogen (but not peptide) bonds"/>
    <property type="evidence" value="ECO:0007669"/>
    <property type="project" value="InterPro"/>
</dbReference>
<evidence type="ECO:0000259" key="1">
    <source>
        <dbReference type="Pfam" id="PF07969"/>
    </source>
</evidence>